<dbReference type="RefSeq" id="WP_314517431.1">
    <property type="nucleotide sequence ID" value="NZ_JASJOU010000016.1"/>
</dbReference>
<organism evidence="1 2">
    <name type="scientific">Xanthocytophaga agilis</name>
    <dbReference type="NCBI Taxonomy" id="3048010"/>
    <lineage>
        <taxon>Bacteria</taxon>
        <taxon>Pseudomonadati</taxon>
        <taxon>Bacteroidota</taxon>
        <taxon>Cytophagia</taxon>
        <taxon>Cytophagales</taxon>
        <taxon>Rhodocytophagaceae</taxon>
        <taxon>Xanthocytophaga</taxon>
    </lineage>
</organism>
<dbReference type="EMBL" id="JASJOU010000016">
    <property type="protein sequence ID" value="MDJ1505410.1"/>
    <property type="molecule type" value="Genomic_DNA"/>
</dbReference>
<accession>A0AAE3UHF8</accession>
<evidence type="ECO:0000313" key="2">
    <source>
        <dbReference type="Proteomes" id="UP001232063"/>
    </source>
</evidence>
<gene>
    <name evidence="1" type="ORF">QNI22_32440</name>
</gene>
<reference evidence="1" key="1">
    <citation type="submission" date="2023-05" db="EMBL/GenBank/DDBJ databases">
        <authorList>
            <person name="Zhang X."/>
        </authorList>
    </citation>
    <scope>NUCLEOTIDE SEQUENCE</scope>
    <source>
        <strain evidence="1">BD1B2-1</strain>
    </source>
</reference>
<name>A0AAE3UHF8_9BACT</name>
<protein>
    <submittedName>
        <fullName evidence="1">Uncharacterized protein</fullName>
    </submittedName>
</protein>
<dbReference type="AlphaFoldDB" id="A0AAE3UHF8"/>
<dbReference type="Proteomes" id="UP001232063">
    <property type="component" value="Unassembled WGS sequence"/>
</dbReference>
<evidence type="ECO:0000313" key="1">
    <source>
        <dbReference type="EMBL" id="MDJ1505410.1"/>
    </source>
</evidence>
<proteinExistence type="predicted"/>
<keyword evidence="2" id="KW-1185">Reference proteome</keyword>
<sequence length="112" mass="13098">MQLTRYEVEVLKFMLQDRLTQHKWDEFLSTCSISSYEFTGVGYFLEISCPKLFLEKETIHKPDILGKVDEIEVGFILFLEGNNITLECHTWGDGELPATVRDLNFQITQYNK</sequence>
<comment type="caution">
    <text evidence="1">The sequence shown here is derived from an EMBL/GenBank/DDBJ whole genome shotgun (WGS) entry which is preliminary data.</text>
</comment>